<dbReference type="GO" id="GO:0019212">
    <property type="term" value="F:phosphatase inhibitor activity"/>
    <property type="evidence" value="ECO:0007669"/>
    <property type="project" value="TreeGrafter"/>
</dbReference>
<proteinExistence type="inferred from homology"/>
<feature type="region of interest" description="Disordered" evidence="4">
    <location>
        <begin position="212"/>
        <end position="247"/>
    </location>
</feature>
<evidence type="ECO:0000256" key="2">
    <source>
        <dbReference type="ARBA" id="ARBA00023242"/>
    </source>
</evidence>
<dbReference type="SUPFAM" id="SSF46579">
    <property type="entry name" value="Prefoldin"/>
    <property type="match status" value="1"/>
</dbReference>
<dbReference type="InterPro" id="IPR004127">
    <property type="entry name" value="Prefoldin_subunit_alpha"/>
</dbReference>
<dbReference type="Pfam" id="PF02996">
    <property type="entry name" value="Prefoldin"/>
    <property type="match status" value="1"/>
</dbReference>
<feature type="compositionally biased region" description="Acidic residues" evidence="4">
    <location>
        <begin position="219"/>
        <end position="239"/>
    </location>
</feature>
<dbReference type="PANTHER" id="PTHR15111:SF0">
    <property type="entry name" value="UNCONVENTIONAL PREFOLDIN RPB5 INTERACTOR 1"/>
    <property type="match status" value="1"/>
</dbReference>
<feature type="compositionally biased region" description="Polar residues" evidence="4">
    <location>
        <begin position="393"/>
        <end position="403"/>
    </location>
</feature>
<gene>
    <name evidence="6" type="ORF">Glove_586g37</name>
</gene>
<dbReference type="GO" id="GO:0003714">
    <property type="term" value="F:transcription corepressor activity"/>
    <property type="evidence" value="ECO:0007669"/>
    <property type="project" value="TreeGrafter"/>
</dbReference>
<comment type="similarity">
    <text evidence="3">Belongs to the RNA polymerase II subunit 5-mediating protein family.</text>
</comment>
<dbReference type="CDD" id="cd23159">
    <property type="entry name" value="Prefoldin_URI1"/>
    <property type="match status" value="1"/>
</dbReference>
<protein>
    <recommendedName>
        <fullName evidence="5">DUF3835 domain-containing protein</fullName>
    </recommendedName>
</protein>
<dbReference type="GO" id="GO:0005634">
    <property type="term" value="C:nucleus"/>
    <property type="evidence" value="ECO:0007669"/>
    <property type="project" value="UniProtKB-SubCell"/>
</dbReference>
<dbReference type="InterPro" id="IPR009053">
    <property type="entry name" value="Prefoldin"/>
</dbReference>
<dbReference type="GO" id="GO:0003682">
    <property type="term" value="F:chromatin binding"/>
    <property type="evidence" value="ECO:0007669"/>
    <property type="project" value="TreeGrafter"/>
</dbReference>
<organism evidence="6 7">
    <name type="scientific">Diversispora epigaea</name>
    <dbReference type="NCBI Taxonomy" id="1348612"/>
    <lineage>
        <taxon>Eukaryota</taxon>
        <taxon>Fungi</taxon>
        <taxon>Fungi incertae sedis</taxon>
        <taxon>Mucoromycota</taxon>
        <taxon>Glomeromycotina</taxon>
        <taxon>Glomeromycetes</taxon>
        <taxon>Diversisporales</taxon>
        <taxon>Diversisporaceae</taxon>
        <taxon>Diversispora</taxon>
    </lineage>
</organism>
<dbReference type="InterPro" id="IPR024325">
    <property type="entry name" value="DUF3835"/>
</dbReference>
<dbReference type="Proteomes" id="UP000266861">
    <property type="component" value="Unassembled WGS sequence"/>
</dbReference>
<evidence type="ECO:0000313" key="6">
    <source>
        <dbReference type="EMBL" id="RHZ47267.1"/>
    </source>
</evidence>
<dbReference type="STRING" id="1348612.A0A397G9N0"/>
<evidence type="ECO:0000259" key="5">
    <source>
        <dbReference type="Pfam" id="PF12927"/>
    </source>
</evidence>
<dbReference type="PANTHER" id="PTHR15111">
    <property type="entry name" value="RNA POLYMERASE II SUBUNIT 5-MEDIATING PROTEIN NNX3"/>
    <property type="match status" value="1"/>
</dbReference>
<evidence type="ECO:0000256" key="1">
    <source>
        <dbReference type="ARBA" id="ARBA00004123"/>
    </source>
</evidence>
<dbReference type="GO" id="GO:0000122">
    <property type="term" value="P:negative regulation of transcription by RNA polymerase II"/>
    <property type="evidence" value="ECO:0007669"/>
    <property type="project" value="TreeGrafter"/>
</dbReference>
<evidence type="ECO:0000256" key="3">
    <source>
        <dbReference type="ARBA" id="ARBA00038295"/>
    </source>
</evidence>
<dbReference type="InterPro" id="IPR052255">
    <property type="entry name" value="RNA_pol_II_subunit5-mediator"/>
</dbReference>
<name>A0A397G9N0_9GLOM</name>
<dbReference type="Gene3D" id="1.10.287.370">
    <property type="match status" value="1"/>
</dbReference>
<dbReference type="EMBL" id="PQFF01000493">
    <property type="protein sequence ID" value="RHZ47267.1"/>
    <property type="molecule type" value="Genomic_DNA"/>
</dbReference>
<evidence type="ECO:0000256" key="4">
    <source>
        <dbReference type="SAM" id="MobiDB-lite"/>
    </source>
</evidence>
<feature type="region of interest" description="Disordered" evidence="4">
    <location>
        <begin position="393"/>
        <end position="425"/>
    </location>
</feature>
<comment type="caution">
    <text evidence="6">The sequence shown here is derived from an EMBL/GenBank/DDBJ whole genome shotgun (WGS) entry which is preliminary data.</text>
</comment>
<dbReference type="OrthoDB" id="21413at2759"/>
<dbReference type="Pfam" id="PF12927">
    <property type="entry name" value="DUF3835"/>
    <property type="match status" value="1"/>
</dbReference>
<comment type="subcellular location">
    <subcellularLocation>
        <location evidence="1">Nucleus</location>
    </subcellularLocation>
</comment>
<evidence type="ECO:0000313" key="7">
    <source>
        <dbReference type="Proteomes" id="UP000266861"/>
    </source>
</evidence>
<dbReference type="AlphaFoldDB" id="A0A397G9N0"/>
<accession>A0A397G9N0</accession>
<keyword evidence="2" id="KW-0539">Nucleus</keyword>
<sequence length="425" mass="49232">MTRLNAVFKLIMEKPISESLLSSDSFRSKLEKVILTTYETLEIWKKYESDYNGLKEVLENLDQETEYKVMVPIGNLAFMPGKLIHTNEILAMLGENWFAERSAKQSIGIVERRTEMVRKTIKDLEIQLENQRTKIGLTTNVLGLNHTERLNEEGLPFVEIVEEVQENEIKENDQNKSNESQIHKIEIGESKQRISIEDERLFDSLIKDEEEELKHAETVDSDDEEDFEGSEDDSSEIEEEDRRENKRVTFADEVSRFGTAEYMSNKQTNRSITEIYENMLKKEQREQNDSVVDKISPEDVDFISPSNTSTKIKSSLKEGKKRATISSVGGIKENTSQNTKLRKNTAIKSVVREKETPQGGKDVDVDNMENEIWMKEIASEYHQKRFNLISQQSRFQDQQNPQSFEIDEKPKKVSRFKAARLQGQL</sequence>
<keyword evidence="7" id="KW-1185">Reference proteome</keyword>
<reference evidence="6 7" key="1">
    <citation type="submission" date="2018-08" db="EMBL/GenBank/DDBJ databases">
        <title>Genome and evolution of the arbuscular mycorrhizal fungus Diversispora epigaea (formerly Glomus versiforme) and its bacterial endosymbionts.</title>
        <authorList>
            <person name="Sun X."/>
            <person name="Fei Z."/>
            <person name="Harrison M."/>
        </authorList>
    </citation>
    <scope>NUCLEOTIDE SEQUENCE [LARGE SCALE GENOMIC DNA]</scope>
    <source>
        <strain evidence="6 7">IT104</strain>
    </source>
</reference>
<feature type="domain" description="DUF3835" evidence="5">
    <location>
        <begin position="349"/>
        <end position="421"/>
    </location>
</feature>